<dbReference type="InterPro" id="IPR000045">
    <property type="entry name" value="Prepilin_IV_endopep_pep"/>
</dbReference>
<keyword evidence="11" id="KW-1185">Reference proteome</keyword>
<keyword evidence="4 7" id="KW-0812">Transmembrane</keyword>
<dbReference type="Proteomes" id="UP000261011">
    <property type="component" value="Unassembled WGS sequence"/>
</dbReference>
<evidence type="ECO:0000256" key="3">
    <source>
        <dbReference type="ARBA" id="ARBA00022475"/>
    </source>
</evidence>
<dbReference type="InterPro" id="IPR010627">
    <property type="entry name" value="Prepilin_pept_A24_N"/>
</dbReference>
<gene>
    <name evidence="10" type="ORF">DXA39_02610</name>
</gene>
<organism evidence="10 11">
    <name type="scientific">Anaerococcus nagyae</name>
    <dbReference type="NCBI Taxonomy" id="1755241"/>
    <lineage>
        <taxon>Bacteria</taxon>
        <taxon>Bacillati</taxon>
        <taxon>Bacillota</taxon>
        <taxon>Tissierellia</taxon>
        <taxon>Tissierellales</taxon>
        <taxon>Peptoniphilaceae</taxon>
        <taxon>Anaerococcus</taxon>
    </lineage>
</organism>
<evidence type="ECO:0000256" key="7">
    <source>
        <dbReference type="SAM" id="Phobius"/>
    </source>
</evidence>
<feature type="transmembrane region" description="Helical" evidence="7">
    <location>
        <begin position="194"/>
        <end position="213"/>
    </location>
</feature>
<evidence type="ECO:0000256" key="4">
    <source>
        <dbReference type="ARBA" id="ARBA00022692"/>
    </source>
</evidence>
<evidence type="ECO:0000256" key="6">
    <source>
        <dbReference type="ARBA" id="ARBA00023136"/>
    </source>
</evidence>
<comment type="caution">
    <text evidence="10">The sequence shown here is derived from an EMBL/GenBank/DDBJ whole genome shotgun (WGS) entry which is preliminary data.</text>
</comment>
<feature type="transmembrane region" description="Helical" evidence="7">
    <location>
        <begin position="149"/>
        <end position="165"/>
    </location>
</feature>
<protein>
    <submittedName>
        <fullName evidence="10">Prepilin peptidase</fullName>
    </submittedName>
</protein>
<reference evidence="10 11" key="1">
    <citation type="submission" date="2018-08" db="EMBL/GenBank/DDBJ databases">
        <title>A genome reference for cultivated species of the human gut microbiota.</title>
        <authorList>
            <person name="Zou Y."/>
            <person name="Xue W."/>
            <person name="Luo G."/>
        </authorList>
    </citation>
    <scope>NUCLEOTIDE SEQUENCE [LARGE SCALE GENOMIC DNA]</scope>
    <source>
        <strain evidence="10 11">OF01-3</strain>
    </source>
</reference>
<dbReference type="PANTHER" id="PTHR30487:SF0">
    <property type="entry name" value="PREPILIN LEADER PEPTIDASE_N-METHYLTRANSFERASE-RELATED"/>
    <property type="match status" value="1"/>
</dbReference>
<evidence type="ECO:0000256" key="5">
    <source>
        <dbReference type="ARBA" id="ARBA00022989"/>
    </source>
</evidence>
<dbReference type="AlphaFoldDB" id="A0A3E2TJI5"/>
<accession>A0A3E2TJI5</accession>
<keyword evidence="5 7" id="KW-1133">Transmembrane helix</keyword>
<comment type="subcellular location">
    <subcellularLocation>
        <location evidence="1">Cell membrane</location>
        <topology evidence="1">Multi-pass membrane protein</topology>
    </subcellularLocation>
</comment>
<keyword evidence="6 7" id="KW-0472">Membrane</keyword>
<name>A0A3E2TJI5_9FIRM</name>
<proteinExistence type="inferred from homology"/>
<feature type="transmembrane region" description="Helical" evidence="7">
    <location>
        <begin position="75"/>
        <end position="92"/>
    </location>
</feature>
<dbReference type="PANTHER" id="PTHR30487">
    <property type="entry name" value="TYPE 4 PREPILIN-LIKE PROTEINS LEADER PEPTIDE-PROCESSING ENZYME"/>
    <property type="match status" value="1"/>
</dbReference>
<evidence type="ECO:0000259" key="8">
    <source>
        <dbReference type="Pfam" id="PF01478"/>
    </source>
</evidence>
<dbReference type="InterPro" id="IPR050882">
    <property type="entry name" value="Prepilin_peptidase/N-MTase"/>
</dbReference>
<dbReference type="GO" id="GO:0005886">
    <property type="term" value="C:plasma membrane"/>
    <property type="evidence" value="ECO:0007669"/>
    <property type="project" value="UniProtKB-SubCell"/>
</dbReference>
<evidence type="ECO:0000259" key="9">
    <source>
        <dbReference type="Pfam" id="PF06750"/>
    </source>
</evidence>
<dbReference type="OrthoDB" id="9789291at2"/>
<feature type="transmembrane region" description="Helical" evidence="7">
    <location>
        <begin position="125"/>
        <end position="143"/>
    </location>
</feature>
<dbReference type="EMBL" id="QVEU01000002">
    <property type="protein sequence ID" value="RGB77135.1"/>
    <property type="molecule type" value="Genomic_DNA"/>
</dbReference>
<feature type="domain" description="Prepilin peptidase A24 N-terminal" evidence="9">
    <location>
        <begin position="14"/>
        <end position="94"/>
    </location>
</feature>
<feature type="transmembrane region" description="Helical" evidence="7">
    <location>
        <begin position="98"/>
        <end position="118"/>
    </location>
</feature>
<evidence type="ECO:0000313" key="11">
    <source>
        <dbReference type="Proteomes" id="UP000261011"/>
    </source>
</evidence>
<dbReference type="Gene3D" id="1.20.120.1220">
    <property type="match status" value="1"/>
</dbReference>
<evidence type="ECO:0000256" key="1">
    <source>
        <dbReference type="ARBA" id="ARBA00004651"/>
    </source>
</evidence>
<keyword evidence="3" id="KW-1003">Cell membrane</keyword>
<comment type="similarity">
    <text evidence="2">Belongs to the peptidase A24 family.</text>
</comment>
<feature type="transmembrane region" description="Helical" evidence="7">
    <location>
        <begin position="220"/>
        <end position="237"/>
    </location>
</feature>
<evidence type="ECO:0000256" key="2">
    <source>
        <dbReference type="ARBA" id="ARBA00005801"/>
    </source>
</evidence>
<evidence type="ECO:0000313" key="10">
    <source>
        <dbReference type="EMBL" id="RGB77135.1"/>
    </source>
</evidence>
<dbReference type="Pfam" id="PF01478">
    <property type="entry name" value="Peptidase_A24"/>
    <property type="match status" value="1"/>
</dbReference>
<dbReference type="GO" id="GO:0004190">
    <property type="term" value="F:aspartic-type endopeptidase activity"/>
    <property type="evidence" value="ECO:0007669"/>
    <property type="project" value="InterPro"/>
</dbReference>
<feature type="transmembrane region" description="Helical" evidence="7">
    <location>
        <begin position="6"/>
        <end position="27"/>
    </location>
</feature>
<dbReference type="Pfam" id="PF06750">
    <property type="entry name" value="A24_N_bact"/>
    <property type="match status" value="1"/>
</dbReference>
<sequence>MIILNKVTYIFLFILGTILGSFSSLVINRTINEESIIYPPSHCDYCSHRLHPLDLFPIFSFIFLKGKCRYCKAKIPIETFFTEIIVGILMILCYNPSSIGQTILLSFSIILALIIAVIDFKSCDIYMYQVLVLAIIGFIYRYLYLYYNFEFFKCVILFFIVYWLIYKLSRGGIGNGDIYFYISLFLFLPNELIIWLILYSLWIGAIFAILIAIKYRSTKIEIPFCIYIFIAFILVIAKNGVLL</sequence>
<dbReference type="GO" id="GO:0006465">
    <property type="term" value="P:signal peptide processing"/>
    <property type="evidence" value="ECO:0007669"/>
    <property type="project" value="TreeGrafter"/>
</dbReference>
<dbReference type="RefSeq" id="WP_117520814.1">
    <property type="nucleotide sequence ID" value="NZ_QVEU01000002.1"/>
</dbReference>
<feature type="domain" description="Prepilin type IV endopeptidase peptidase" evidence="8">
    <location>
        <begin position="108"/>
        <end position="209"/>
    </location>
</feature>